<dbReference type="EMBL" id="CP120678">
    <property type="protein sequence ID" value="WIW71845.1"/>
    <property type="molecule type" value="Genomic_DNA"/>
</dbReference>
<feature type="binding site" evidence="11">
    <location>
        <position position="33"/>
    </location>
    <ligand>
        <name>substrate</name>
    </ligand>
</feature>
<dbReference type="GO" id="GO:0009423">
    <property type="term" value="P:chorismate biosynthetic process"/>
    <property type="evidence" value="ECO:0007669"/>
    <property type="project" value="UniProtKB-UniRule"/>
</dbReference>
<evidence type="ECO:0000256" key="2">
    <source>
        <dbReference type="ARBA" id="ARBA00006997"/>
    </source>
</evidence>
<dbReference type="Pfam" id="PF01202">
    <property type="entry name" value="SKI"/>
    <property type="match status" value="1"/>
</dbReference>
<dbReference type="SUPFAM" id="SSF52540">
    <property type="entry name" value="P-loop containing nucleoside triphosphate hydrolases"/>
    <property type="match status" value="1"/>
</dbReference>
<evidence type="ECO:0000256" key="10">
    <source>
        <dbReference type="ARBA" id="ARBA00048567"/>
    </source>
</evidence>
<comment type="catalytic activity">
    <reaction evidence="10 11">
        <text>shikimate + ATP = 3-phosphoshikimate + ADP + H(+)</text>
        <dbReference type="Rhea" id="RHEA:13121"/>
        <dbReference type="ChEBI" id="CHEBI:15378"/>
        <dbReference type="ChEBI" id="CHEBI:30616"/>
        <dbReference type="ChEBI" id="CHEBI:36208"/>
        <dbReference type="ChEBI" id="CHEBI:145989"/>
        <dbReference type="ChEBI" id="CHEBI:456216"/>
        <dbReference type="EC" id="2.7.1.71"/>
    </reaction>
</comment>
<dbReference type="PRINTS" id="PR01100">
    <property type="entry name" value="SHIKIMTKNASE"/>
</dbReference>
<feature type="binding site" evidence="11">
    <location>
        <position position="79"/>
    </location>
    <ligand>
        <name>substrate</name>
    </ligand>
</feature>
<feature type="binding site" evidence="11">
    <location>
        <position position="136"/>
    </location>
    <ligand>
        <name>substrate</name>
    </ligand>
</feature>
<evidence type="ECO:0000256" key="3">
    <source>
        <dbReference type="ARBA" id="ARBA00012154"/>
    </source>
</evidence>
<evidence type="ECO:0000256" key="5">
    <source>
        <dbReference type="ARBA" id="ARBA00022679"/>
    </source>
</evidence>
<feature type="binding site" evidence="11">
    <location>
        <position position="15"/>
    </location>
    <ligand>
        <name>Mg(2+)</name>
        <dbReference type="ChEBI" id="CHEBI:18420"/>
    </ligand>
</feature>
<comment type="cofactor">
    <cofactor evidence="11">
        <name>Mg(2+)</name>
        <dbReference type="ChEBI" id="CHEBI:18420"/>
    </cofactor>
    <text evidence="11">Binds 1 Mg(2+) ion per subunit.</text>
</comment>
<keyword evidence="9 11" id="KW-0057">Aromatic amino acid biosynthesis</keyword>
<evidence type="ECO:0000256" key="11">
    <source>
        <dbReference type="HAMAP-Rule" id="MF_00109"/>
    </source>
</evidence>
<comment type="subunit">
    <text evidence="11">Monomer.</text>
</comment>
<evidence type="ECO:0000256" key="8">
    <source>
        <dbReference type="ARBA" id="ARBA00022840"/>
    </source>
</evidence>
<dbReference type="PROSITE" id="PS01128">
    <property type="entry name" value="SHIKIMATE_KINASE"/>
    <property type="match status" value="1"/>
</dbReference>
<evidence type="ECO:0000313" key="13">
    <source>
        <dbReference type="Proteomes" id="UP001243623"/>
    </source>
</evidence>
<dbReference type="GO" id="GO:0009073">
    <property type="term" value="P:aromatic amino acid family biosynthetic process"/>
    <property type="evidence" value="ECO:0007669"/>
    <property type="project" value="UniProtKB-KW"/>
</dbReference>
<comment type="pathway">
    <text evidence="1 11">Metabolic intermediate biosynthesis; chorismate biosynthesis; chorismate from D-erythrose 4-phosphate and phosphoenolpyruvate: step 5/7.</text>
</comment>
<dbReference type="GO" id="GO:0000287">
    <property type="term" value="F:magnesium ion binding"/>
    <property type="evidence" value="ECO:0007669"/>
    <property type="project" value="UniProtKB-UniRule"/>
</dbReference>
<dbReference type="GO" id="GO:0005524">
    <property type="term" value="F:ATP binding"/>
    <property type="evidence" value="ECO:0007669"/>
    <property type="project" value="UniProtKB-UniRule"/>
</dbReference>
<dbReference type="KEGG" id="sgbi:P3F81_06005"/>
<feature type="binding site" evidence="11">
    <location>
        <position position="57"/>
    </location>
    <ligand>
        <name>substrate</name>
    </ligand>
</feature>
<evidence type="ECO:0000313" key="12">
    <source>
        <dbReference type="EMBL" id="WIW71845.1"/>
    </source>
</evidence>
<keyword evidence="5 11" id="KW-0808">Transferase</keyword>
<dbReference type="RefSeq" id="WP_147668603.1">
    <property type="nucleotide sequence ID" value="NZ_CP120678.1"/>
</dbReference>
<keyword evidence="8 11" id="KW-0067">ATP-binding</keyword>
<sequence>MKNVILIGFMGTGKTSTGRLLANRVGYSFIDTDNKIEAVNKMSIPEMFQKYGEKYFRERETEVIETIAKYHHAVISTGGGVVLNPHNMNLLSQNGVVVSLTASIDSILERTSRRNSRPLLETVDRRKVIEELLKARIEFYHKADCVIDTSNISPLQVTDKIIDFMRKGGILRARG</sequence>
<accession>A0A9Y2AHH1</accession>
<dbReference type="InterPro" id="IPR023000">
    <property type="entry name" value="Shikimate_kinase_CS"/>
</dbReference>
<comment type="subcellular location">
    <subcellularLocation>
        <location evidence="11">Cytoplasm</location>
    </subcellularLocation>
</comment>
<keyword evidence="11" id="KW-0460">Magnesium</keyword>
<organism evidence="12 13">
    <name type="scientific">Selenobaculum gibii</name>
    <dbReference type="NCBI Taxonomy" id="3054208"/>
    <lineage>
        <taxon>Bacteria</taxon>
        <taxon>Bacillati</taxon>
        <taxon>Bacillota</taxon>
        <taxon>Negativicutes</taxon>
        <taxon>Selenomonadales</taxon>
        <taxon>Selenomonadaceae</taxon>
        <taxon>Selenobaculum</taxon>
    </lineage>
</organism>
<reference evidence="12" key="1">
    <citation type="submission" date="2023-03" db="EMBL/GenBank/DDBJ databases">
        <title>Selenobaculum gbiensis gen. nov. sp. nov., a new bacterium isolated from the gut microbiota of IBD patient.</title>
        <authorList>
            <person name="Yeo S."/>
            <person name="Park H."/>
            <person name="Huh C.S."/>
        </authorList>
    </citation>
    <scope>NUCLEOTIDE SEQUENCE</scope>
    <source>
        <strain evidence="12">ICN-92133</strain>
    </source>
</reference>
<dbReference type="InterPro" id="IPR000623">
    <property type="entry name" value="Shikimate_kinase/TSH1"/>
</dbReference>
<comment type="similarity">
    <text evidence="2 11">Belongs to the shikimate kinase family.</text>
</comment>
<keyword evidence="11" id="KW-0963">Cytoplasm</keyword>
<dbReference type="GO" id="GO:0008652">
    <property type="term" value="P:amino acid biosynthetic process"/>
    <property type="evidence" value="ECO:0007669"/>
    <property type="project" value="UniProtKB-KW"/>
</dbReference>
<dbReference type="GO" id="GO:0005829">
    <property type="term" value="C:cytosol"/>
    <property type="evidence" value="ECO:0007669"/>
    <property type="project" value="TreeGrafter"/>
</dbReference>
<feature type="binding site" evidence="11">
    <location>
        <begin position="11"/>
        <end position="16"/>
    </location>
    <ligand>
        <name>ATP</name>
        <dbReference type="ChEBI" id="CHEBI:30616"/>
    </ligand>
</feature>
<evidence type="ECO:0000256" key="1">
    <source>
        <dbReference type="ARBA" id="ARBA00004842"/>
    </source>
</evidence>
<evidence type="ECO:0000256" key="9">
    <source>
        <dbReference type="ARBA" id="ARBA00023141"/>
    </source>
</evidence>
<protein>
    <recommendedName>
        <fullName evidence="3 11">Shikimate kinase</fullName>
        <shortName evidence="11">SK</shortName>
        <ecNumber evidence="3 11">2.7.1.71</ecNumber>
    </recommendedName>
</protein>
<keyword evidence="13" id="KW-1185">Reference proteome</keyword>
<dbReference type="HAMAP" id="MF_00109">
    <property type="entry name" value="Shikimate_kinase"/>
    <property type="match status" value="1"/>
</dbReference>
<dbReference type="GO" id="GO:0004765">
    <property type="term" value="F:shikimate kinase activity"/>
    <property type="evidence" value="ECO:0007669"/>
    <property type="project" value="UniProtKB-UniRule"/>
</dbReference>
<evidence type="ECO:0000256" key="4">
    <source>
        <dbReference type="ARBA" id="ARBA00022605"/>
    </source>
</evidence>
<name>A0A9Y2AHH1_9FIRM</name>
<keyword evidence="7 11" id="KW-0418">Kinase</keyword>
<dbReference type="InterPro" id="IPR031322">
    <property type="entry name" value="Shikimate/glucono_kinase"/>
</dbReference>
<evidence type="ECO:0000256" key="7">
    <source>
        <dbReference type="ARBA" id="ARBA00022777"/>
    </source>
</evidence>
<dbReference type="AlphaFoldDB" id="A0A9Y2AHH1"/>
<dbReference type="Proteomes" id="UP001243623">
    <property type="component" value="Chromosome"/>
</dbReference>
<evidence type="ECO:0000256" key="6">
    <source>
        <dbReference type="ARBA" id="ARBA00022741"/>
    </source>
</evidence>
<dbReference type="EC" id="2.7.1.71" evidence="3 11"/>
<keyword evidence="6 11" id="KW-0547">Nucleotide-binding</keyword>
<keyword evidence="11" id="KW-0479">Metal-binding</keyword>
<dbReference type="Gene3D" id="3.40.50.300">
    <property type="entry name" value="P-loop containing nucleotide triphosphate hydrolases"/>
    <property type="match status" value="1"/>
</dbReference>
<comment type="caution">
    <text evidence="11">Lacks conserved residue(s) required for the propagation of feature annotation.</text>
</comment>
<dbReference type="PANTHER" id="PTHR21087:SF16">
    <property type="entry name" value="SHIKIMATE KINASE 1, CHLOROPLASTIC"/>
    <property type="match status" value="1"/>
</dbReference>
<feature type="binding site" evidence="11">
    <location>
        <position position="117"/>
    </location>
    <ligand>
        <name>ATP</name>
        <dbReference type="ChEBI" id="CHEBI:30616"/>
    </ligand>
</feature>
<dbReference type="PANTHER" id="PTHR21087">
    <property type="entry name" value="SHIKIMATE KINASE"/>
    <property type="match status" value="1"/>
</dbReference>
<proteinExistence type="inferred from homology"/>
<dbReference type="CDD" id="cd00464">
    <property type="entry name" value="SK"/>
    <property type="match status" value="1"/>
</dbReference>
<keyword evidence="4 11" id="KW-0028">Amino-acid biosynthesis</keyword>
<comment type="function">
    <text evidence="11">Catalyzes the specific phosphorylation of the 3-hydroxyl group of shikimic acid using ATP as a cosubstrate.</text>
</comment>
<gene>
    <name evidence="11" type="primary">aroK</name>
    <name evidence="12" type="ORF">P3F81_06005</name>
</gene>
<dbReference type="InterPro" id="IPR027417">
    <property type="entry name" value="P-loop_NTPase"/>
</dbReference>